<gene>
    <name evidence="7" type="ORF">CQW23_24284</name>
</gene>
<protein>
    <submittedName>
        <fullName evidence="7">Uncharacterized protein</fullName>
    </submittedName>
</protein>
<feature type="transmembrane region" description="Helical" evidence="6">
    <location>
        <begin position="513"/>
        <end position="533"/>
    </location>
</feature>
<evidence type="ECO:0000256" key="1">
    <source>
        <dbReference type="ARBA" id="ARBA00004651"/>
    </source>
</evidence>
<reference evidence="7 8" key="1">
    <citation type="journal article" date="2017" name="Genome Biol.">
        <title>New reference genome sequences of hot pepper reveal the massive evolution of plant disease-resistance genes by retroduplication.</title>
        <authorList>
            <person name="Kim S."/>
            <person name="Park J."/>
            <person name="Yeom S.I."/>
            <person name="Kim Y.M."/>
            <person name="Seo E."/>
            <person name="Kim K.T."/>
            <person name="Kim M.S."/>
            <person name="Lee J.M."/>
            <person name="Cheong K."/>
            <person name="Shin H.S."/>
            <person name="Kim S.B."/>
            <person name="Han K."/>
            <person name="Lee J."/>
            <person name="Park M."/>
            <person name="Lee H.A."/>
            <person name="Lee H.Y."/>
            <person name="Lee Y."/>
            <person name="Oh S."/>
            <person name="Lee J.H."/>
            <person name="Choi E."/>
            <person name="Choi E."/>
            <person name="Lee S.E."/>
            <person name="Jeon J."/>
            <person name="Kim H."/>
            <person name="Choi G."/>
            <person name="Song H."/>
            <person name="Lee J."/>
            <person name="Lee S.C."/>
            <person name="Kwon J.K."/>
            <person name="Lee H.Y."/>
            <person name="Koo N."/>
            <person name="Hong Y."/>
            <person name="Kim R.W."/>
            <person name="Kang W.H."/>
            <person name="Huh J.H."/>
            <person name="Kang B.C."/>
            <person name="Yang T.J."/>
            <person name="Lee Y.H."/>
            <person name="Bennetzen J.L."/>
            <person name="Choi D."/>
        </authorList>
    </citation>
    <scope>NUCLEOTIDE SEQUENCE [LARGE SCALE GENOMIC DNA]</scope>
    <source>
        <strain evidence="8">cv. PBC81</strain>
    </source>
</reference>
<comment type="subcellular location">
    <subcellularLocation>
        <location evidence="1">Cell membrane</location>
        <topology evidence="1">Multi-pass membrane protein</topology>
    </subcellularLocation>
</comment>
<dbReference type="AlphaFoldDB" id="A0A2G2VUD7"/>
<evidence type="ECO:0000256" key="4">
    <source>
        <dbReference type="ARBA" id="ARBA00022989"/>
    </source>
</evidence>
<keyword evidence="2" id="KW-1003">Cell membrane</keyword>
<sequence>MEAATTTTVSVAEHNHIMWRMRLRSAIRTVVAYAIIGCSTLYGPPWFKNLAAFPAFSYVTATLVTSDSTLGDTLSGCWHAIIATVQTMPLSMLNLWIATAPNGSNRLFPVVSALALALSSLLVALVECTDIRCKKIAFGQLVLVFADGVIRGVHISVVVHPLRVAYSTVLGMVASLLALSLPYPRLAYFEVRKLHQLYAENSKERVEIYSRAITSQDNLIPVERLSKAKFLAQTAAKLLQSTKLLKGGLMWETPWIRFFKSCSEIPGENGIQNMELSIRGMEISLTSCPSFSTGLVKEELKDTLIHMSEQIRRKSDQVSHQETNGSDFANKSIFLHDDTMSPTQTSLPAFFFLFCAKMLLDNSSTSYNEDTQRLCHKSWMKIRPRKETLMFALKCSVSLGLAVWLGLLFDKQNGFWAGLTVASTLAQGKLATFTLANAQAQGIAFGSVYGVLGCSVFQKATNLRFLALLPWIIFSSFLKHSRIYGHAGGISALLGAVMILGRKYSGPANEFAIIRLTETFIGLSCFIVVQFLLNPKRAASLARNQLYCTLDILKDCMNQIAQKDQRELRGLIKKQRKLKSHILNLQKLCLNAELEPDFWFLPFNATCYKKLQGSLSKIADLFCYVVYNINNMSHDFQSHAVDCKELHDSIYDELEYLKETTISLISTFLDKPSLMKLFPDDDDQEVKIFHDLEEGKLSKKNDEKTGRGLCFFLERSKEVIDGILSSQDKQELKGKIIISLYALEFCITSMLKVIKDIKMTMKELSQWESS</sequence>
<evidence type="ECO:0000256" key="2">
    <source>
        <dbReference type="ARBA" id="ARBA00022475"/>
    </source>
</evidence>
<dbReference type="Proteomes" id="UP000224567">
    <property type="component" value="Unassembled WGS sequence"/>
</dbReference>
<keyword evidence="4 6" id="KW-1133">Transmembrane helix</keyword>
<reference evidence="8" key="2">
    <citation type="journal article" date="2017" name="J. Anim. Genet.">
        <title>Multiple reference genome sequences of hot pepper reveal the massive evolution of plant disease resistance genes by retroduplication.</title>
        <authorList>
            <person name="Kim S."/>
            <person name="Park J."/>
            <person name="Yeom S.-I."/>
            <person name="Kim Y.-M."/>
            <person name="Seo E."/>
            <person name="Kim K.-T."/>
            <person name="Kim M.-S."/>
            <person name="Lee J.M."/>
            <person name="Cheong K."/>
            <person name="Shin H.-S."/>
            <person name="Kim S.-B."/>
            <person name="Han K."/>
            <person name="Lee J."/>
            <person name="Park M."/>
            <person name="Lee H.-A."/>
            <person name="Lee H.-Y."/>
            <person name="Lee Y."/>
            <person name="Oh S."/>
            <person name="Lee J.H."/>
            <person name="Choi E."/>
            <person name="Choi E."/>
            <person name="Lee S.E."/>
            <person name="Jeon J."/>
            <person name="Kim H."/>
            <person name="Choi G."/>
            <person name="Song H."/>
            <person name="Lee J."/>
            <person name="Lee S.-C."/>
            <person name="Kwon J.-K."/>
            <person name="Lee H.-Y."/>
            <person name="Koo N."/>
            <person name="Hong Y."/>
            <person name="Kim R.W."/>
            <person name="Kang W.-H."/>
            <person name="Huh J.H."/>
            <person name="Kang B.-C."/>
            <person name="Yang T.-J."/>
            <person name="Lee Y.-H."/>
            <person name="Bennetzen J.L."/>
            <person name="Choi D."/>
        </authorList>
    </citation>
    <scope>NUCLEOTIDE SEQUENCE [LARGE SCALE GENOMIC DNA]</scope>
    <source>
        <strain evidence="8">cv. PBC81</strain>
    </source>
</reference>
<dbReference type="Pfam" id="PF04632">
    <property type="entry name" value="FUSC"/>
    <property type="match status" value="1"/>
</dbReference>
<evidence type="ECO:0000256" key="3">
    <source>
        <dbReference type="ARBA" id="ARBA00022692"/>
    </source>
</evidence>
<feature type="transmembrane region" description="Helical" evidence="6">
    <location>
        <begin position="107"/>
        <end position="126"/>
    </location>
</feature>
<feature type="transmembrane region" description="Helical" evidence="6">
    <location>
        <begin position="164"/>
        <end position="183"/>
    </location>
</feature>
<dbReference type="PANTHER" id="PTHR30509:SF41">
    <property type="entry name" value="60S RIBOSOMAL PROTEIN L6"/>
    <property type="match status" value="1"/>
</dbReference>
<dbReference type="STRING" id="33114.A0A2G2VUD7"/>
<keyword evidence="5 6" id="KW-0472">Membrane</keyword>
<keyword evidence="3 6" id="KW-0812">Transmembrane</keyword>
<feature type="transmembrane region" description="Helical" evidence="6">
    <location>
        <begin position="26"/>
        <end position="47"/>
    </location>
</feature>
<feature type="transmembrane region" description="Helical" evidence="6">
    <location>
        <begin position="483"/>
        <end position="501"/>
    </location>
</feature>
<evidence type="ECO:0000256" key="6">
    <source>
        <dbReference type="SAM" id="Phobius"/>
    </source>
</evidence>
<keyword evidence="8" id="KW-1185">Reference proteome</keyword>
<dbReference type="GO" id="GO:0022857">
    <property type="term" value="F:transmembrane transporter activity"/>
    <property type="evidence" value="ECO:0007669"/>
    <property type="project" value="InterPro"/>
</dbReference>
<dbReference type="EMBL" id="MLFT02000010">
    <property type="protein sequence ID" value="PHT36584.1"/>
    <property type="molecule type" value="Genomic_DNA"/>
</dbReference>
<organism evidence="7 8">
    <name type="scientific">Capsicum baccatum</name>
    <name type="common">Peruvian pepper</name>
    <dbReference type="NCBI Taxonomy" id="33114"/>
    <lineage>
        <taxon>Eukaryota</taxon>
        <taxon>Viridiplantae</taxon>
        <taxon>Streptophyta</taxon>
        <taxon>Embryophyta</taxon>
        <taxon>Tracheophyta</taxon>
        <taxon>Spermatophyta</taxon>
        <taxon>Magnoliopsida</taxon>
        <taxon>eudicotyledons</taxon>
        <taxon>Gunneridae</taxon>
        <taxon>Pentapetalae</taxon>
        <taxon>asterids</taxon>
        <taxon>lamiids</taxon>
        <taxon>Solanales</taxon>
        <taxon>Solanaceae</taxon>
        <taxon>Solanoideae</taxon>
        <taxon>Capsiceae</taxon>
        <taxon>Capsicum</taxon>
    </lineage>
</organism>
<dbReference type="GO" id="GO:0005886">
    <property type="term" value="C:plasma membrane"/>
    <property type="evidence" value="ECO:0007669"/>
    <property type="project" value="UniProtKB-SubCell"/>
</dbReference>
<proteinExistence type="predicted"/>
<feature type="transmembrane region" description="Helical" evidence="6">
    <location>
        <begin position="138"/>
        <end position="158"/>
    </location>
</feature>
<accession>A0A2G2VUD7</accession>
<dbReference type="InterPro" id="IPR006726">
    <property type="entry name" value="PHBA_efflux_AaeB/fusaric-R"/>
</dbReference>
<name>A0A2G2VUD7_CAPBA</name>
<evidence type="ECO:0000313" key="7">
    <source>
        <dbReference type="EMBL" id="PHT36584.1"/>
    </source>
</evidence>
<feature type="transmembrane region" description="Helical" evidence="6">
    <location>
        <begin position="389"/>
        <end position="409"/>
    </location>
</feature>
<evidence type="ECO:0000256" key="5">
    <source>
        <dbReference type="ARBA" id="ARBA00023136"/>
    </source>
</evidence>
<dbReference type="PANTHER" id="PTHR30509">
    <property type="entry name" value="P-HYDROXYBENZOIC ACID EFFLUX PUMP SUBUNIT-RELATED"/>
    <property type="match status" value="1"/>
</dbReference>
<comment type="caution">
    <text evidence="7">The sequence shown here is derived from an EMBL/GenBank/DDBJ whole genome shotgun (WGS) entry which is preliminary data.</text>
</comment>
<dbReference type="OrthoDB" id="68611at2759"/>
<evidence type="ECO:0000313" key="8">
    <source>
        <dbReference type="Proteomes" id="UP000224567"/>
    </source>
</evidence>